<evidence type="ECO:0000313" key="2">
    <source>
        <dbReference type="EMBL" id="AFV89288.1"/>
    </source>
</evidence>
<dbReference type="STRING" id="1171373.PACID_14740"/>
<accession>K7RWG8</accession>
<dbReference type="EMBL" id="CP003493">
    <property type="protein sequence ID" value="AFV89288.1"/>
    <property type="molecule type" value="Genomic_DNA"/>
</dbReference>
<protein>
    <submittedName>
        <fullName evidence="2">Uncharacterized protein</fullName>
    </submittedName>
</protein>
<name>K7RWG8_ACIA4</name>
<feature type="region of interest" description="Disordered" evidence="1">
    <location>
        <begin position="1"/>
        <end position="23"/>
    </location>
</feature>
<dbReference type="HOGENOM" id="CLU_2357408_0_0_11"/>
<gene>
    <name evidence="2" type="ordered locus">PACID_14740</name>
</gene>
<dbReference type="AlphaFoldDB" id="K7RWG8"/>
<reference evidence="2 3" key="1">
    <citation type="journal article" date="2012" name="BMC Genomics">
        <title>The genome sequence of Propionibacterium acidipropionici provides insights into its biotechnological and industrial potential.</title>
        <authorList>
            <person name="Parizzi L.P."/>
            <person name="Grassi M.C."/>
            <person name="Llerena L.A."/>
            <person name="Carazzolle M.F."/>
            <person name="Queiroz V.L."/>
            <person name="Lunardi I."/>
            <person name="Zeidler A.F."/>
            <person name="Teixeira P.J."/>
            <person name="Mieczkowski P."/>
            <person name="Rincones J."/>
            <person name="Pereira G.A."/>
        </authorList>
    </citation>
    <scope>NUCLEOTIDE SEQUENCE [LARGE SCALE GENOMIC DNA]</scope>
    <source>
        <strain evidence="3">ATCC 4875 / DSM 20272 / JCM 6432 / NBRC 12425 / NCIMB 8070</strain>
    </source>
</reference>
<organism evidence="2 3">
    <name type="scientific">Acidipropionibacterium acidipropionici (strain ATCC 4875 / DSM 20272 / JCM 6432 / NBRC 12425 / NCIMB 8070 / 4)</name>
    <name type="common">Propionibacterium acidipropionici</name>
    <dbReference type="NCBI Taxonomy" id="1171373"/>
    <lineage>
        <taxon>Bacteria</taxon>
        <taxon>Bacillati</taxon>
        <taxon>Actinomycetota</taxon>
        <taxon>Actinomycetes</taxon>
        <taxon>Propionibacteriales</taxon>
        <taxon>Propionibacteriaceae</taxon>
        <taxon>Acidipropionibacterium</taxon>
    </lineage>
</organism>
<evidence type="ECO:0000256" key="1">
    <source>
        <dbReference type="SAM" id="MobiDB-lite"/>
    </source>
</evidence>
<proteinExistence type="predicted"/>
<dbReference type="Proteomes" id="UP000000214">
    <property type="component" value="Chromosome"/>
</dbReference>
<evidence type="ECO:0000313" key="3">
    <source>
        <dbReference type="Proteomes" id="UP000000214"/>
    </source>
</evidence>
<sequence length="96" mass="9769">MWAKQRRNPPGAASPGPEPRLPGAAIVPTIDQSASGAFDTVPLIRVRPSSHADVPAGDALAGLVTAGGVLVRLPAHWLTPSAIPAARTTTTRPPAP</sequence>
<dbReference type="KEGG" id="pbo:PACID_14740"/>